<dbReference type="EMBL" id="QRVM01000057">
    <property type="protein sequence ID" value="RGS44733.1"/>
    <property type="molecule type" value="Genomic_DNA"/>
</dbReference>
<comment type="caution">
    <text evidence="2">The sequence shown here is derived from an EMBL/GenBank/DDBJ whole genome shotgun (WGS) entry which is preliminary data.</text>
</comment>
<dbReference type="PANTHER" id="PTHR30595:SF6">
    <property type="entry name" value="SCHLAFEN ALBA-2 DOMAIN-CONTAINING PROTEIN"/>
    <property type="match status" value="1"/>
</dbReference>
<evidence type="ECO:0000313" key="2">
    <source>
        <dbReference type="EMBL" id="RGS44733.1"/>
    </source>
</evidence>
<dbReference type="Proteomes" id="UP000285274">
    <property type="component" value="Unassembled WGS sequence"/>
</dbReference>
<dbReference type="Pfam" id="PF13749">
    <property type="entry name" value="HATPase_c_4"/>
    <property type="match status" value="1"/>
</dbReference>
<dbReference type="AlphaFoldDB" id="A0A412IXH2"/>
<dbReference type="Gene3D" id="3.30.950.30">
    <property type="entry name" value="Schlafen, AAA domain"/>
    <property type="match status" value="1"/>
</dbReference>
<dbReference type="InterPro" id="IPR007421">
    <property type="entry name" value="Schlafen_AlbA_2_dom"/>
</dbReference>
<evidence type="ECO:0000259" key="1">
    <source>
        <dbReference type="Pfam" id="PF04326"/>
    </source>
</evidence>
<dbReference type="InterPro" id="IPR038461">
    <property type="entry name" value="Schlafen_AlbA_2_dom_sf"/>
</dbReference>
<dbReference type="Pfam" id="PF04326">
    <property type="entry name" value="SLFN_AlbA_2"/>
    <property type="match status" value="1"/>
</dbReference>
<dbReference type="Gene3D" id="3.30.565.60">
    <property type="match status" value="1"/>
</dbReference>
<gene>
    <name evidence="2" type="ORF">DWX92_10045</name>
</gene>
<name>A0A412IXH2_9FIRM</name>
<sequence length="490" mass="55971">MHDIILPHVIIISVGGVSLKSIKEYLDDSFVFESLEYEFKFKLSRSNPESWVKTIVAFANDVHGKMFIGVNDQGIAVGINPNVVDDEQKYFVDYIRNKVYPSITFNVSYIETDENNIVICIEVPVHKGEVVVYKDNSSGQIRDRIYRRYPGSTYELTSVREMINFGITKNQIPYDLTPTHYDAANYTFHSLNQKYKERTNSENDLTNKQLQSIGLITEDNKLTIAGMYFVDNCPESFPSIHLRKWPGLNKGSDDVIDAKEYKLNLIEQLNEAEKFIRNNSKTGLHKNAGGASDKWSYPAIAITEAICNAIGHRDYNIKGTQIDIDIYQDRIEIVSPGSFLPEGRAQDYVDISKIPSKRRNEAITNTLTICRLMQRYGSGFEKILEEYKYYDKKFQPKITSEQSWFTITLMDVAYTSNEKTVNITPQLPKMQKLVYNIILNNPGIKRPSICKIAEITDGSAKSIIRELSKKQLIHFIGSPKNGGYHIISEE</sequence>
<dbReference type="InterPro" id="IPR038475">
    <property type="entry name" value="RecG_C_sf"/>
</dbReference>
<reference evidence="2 3" key="1">
    <citation type="submission" date="2018-08" db="EMBL/GenBank/DDBJ databases">
        <title>A genome reference for cultivated species of the human gut microbiota.</title>
        <authorList>
            <person name="Zou Y."/>
            <person name="Xue W."/>
            <person name="Luo G."/>
        </authorList>
    </citation>
    <scope>NUCLEOTIDE SEQUENCE [LARGE SCALE GENOMIC DNA]</scope>
    <source>
        <strain evidence="2 3">AF22-10AC</strain>
    </source>
</reference>
<feature type="domain" description="Schlafen AlbA-2" evidence="1">
    <location>
        <begin position="33"/>
        <end position="154"/>
    </location>
</feature>
<dbReference type="InterPro" id="IPR036390">
    <property type="entry name" value="WH_DNA-bd_sf"/>
</dbReference>
<dbReference type="SUPFAM" id="SSF46785">
    <property type="entry name" value="Winged helix' DNA-binding domain"/>
    <property type="match status" value="1"/>
</dbReference>
<evidence type="ECO:0000313" key="3">
    <source>
        <dbReference type="Proteomes" id="UP000285274"/>
    </source>
</evidence>
<dbReference type="PANTHER" id="PTHR30595">
    <property type="entry name" value="GLPR-RELATED TRANSCRIPTIONAL REPRESSOR"/>
    <property type="match status" value="1"/>
</dbReference>
<accession>A0A412IXH2</accession>
<organism evidence="2 3">
    <name type="scientific">Holdemanella biformis</name>
    <dbReference type="NCBI Taxonomy" id="1735"/>
    <lineage>
        <taxon>Bacteria</taxon>
        <taxon>Bacillati</taxon>
        <taxon>Bacillota</taxon>
        <taxon>Erysipelotrichia</taxon>
        <taxon>Erysipelotrichales</taxon>
        <taxon>Erysipelotrichaceae</taxon>
        <taxon>Holdemanella</taxon>
    </lineage>
</organism>
<proteinExistence type="predicted"/>
<protein>
    <recommendedName>
        <fullName evidence="1">Schlafen AlbA-2 domain-containing protein</fullName>
    </recommendedName>
</protein>